<gene>
    <name evidence="1" type="ORF">KPSA3_01752</name>
</gene>
<name>A0AAN4Q320_PSESF</name>
<dbReference type="AlphaFoldDB" id="A0AAN4Q320"/>
<dbReference type="EMBL" id="BGKA01000065">
    <property type="protein sequence ID" value="GBH15820.1"/>
    <property type="molecule type" value="Genomic_DNA"/>
</dbReference>
<dbReference type="Proteomes" id="UP000248291">
    <property type="component" value="Unassembled WGS sequence"/>
</dbReference>
<comment type="caution">
    <text evidence="1">The sequence shown here is derived from an EMBL/GenBank/DDBJ whole genome shotgun (WGS) entry which is preliminary data.</text>
</comment>
<accession>A0AAN4Q320</accession>
<evidence type="ECO:0000313" key="2">
    <source>
        <dbReference type="Proteomes" id="UP000248291"/>
    </source>
</evidence>
<protein>
    <submittedName>
        <fullName evidence="1">Uncharacterized protein</fullName>
    </submittedName>
</protein>
<proteinExistence type="predicted"/>
<organism evidence="1 2">
    <name type="scientific">Pseudomonas syringae pv. actinidiae</name>
    <dbReference type="NCBI Taxonomy" id="103796"/>
    <lineage>
        <taxon>Bacteria</taxon>
        <taxon>Pseudomonadati</taxon>
        <taxon>Pseudomonadota</taxon>
        <taxon>Gammaproteobacteria</taxon>
        <taxon>Pseudomonadales</taxon>
        <taxon>Pseudomonadaceae</taxon>
        <taxon>Pseudomonas</taxon>
        <taxon>Pseudomonas syringae</taxon>
    </lineage>
</organism>
<reference evidence="1 2" key="1">
    <citation type="submission" date="2018-04" db="EMBL/GenBank/DDBJ databases">
        <title>Draft genome sequence of Pseudomonas syringae pv. actinidiae biovar 3 strains isolated from kiwifruit in Kagawa prefecture.</title>
        <authorList>
            <person name="Tabuchi M."/>
            <person name="Saito M."/>
            <person name="Fujiwara S."/>
            <person name="Sasa N."/>
            <person name="Akimitsu K."/>
            <person name="Gomi K."/>
            <person name="Konishi-Sugita S."/>
            <person name="Hamano K."/>
            <person name="Kataoka I."/>
        </authorList>
    </citation>
    <scope>NUCLEOTIDE SEQUENCE [LARGE SCALE GENOMIC DNA]</scope>
    <source>
        <strain evidence="1 2">MAFF212211</strain>
    </source>
</reference>
<sequence length="52" mass="6032">MRRMFLVHWLKAATQVKLCSARSVSEQAHGEKFLRRMLHKSIHQNLSKALAS</sequence>
<evidence type="ECO:0000313" key="1">
    <source>
        <dbReference type="EMBL" id="GBH15820.1"/>
    </source>
</evidence>